<evidence type="ECO:0000256" key="1">
    <source>
        <dbReference type="ARBA" id="ARBA00022801"/>
    </source>
</evidence>
<keyword evidence="5" id="KW-1185">Reference proteome</keyword>
<gene>
    <name evidence="4" type="ORF">CMQ_7009</name>
</gene>
<comment type="similarity">
    <text evidence="2">Belongs to the AB hydrolase superfamily. Epoxide hydrolase family.</text>
</comment>
<dbReference type="AlphaFoldDB" id="F0X7A7"/>
<dbReference type="InterPro" id="IPR000073">
    <property type="entry name" value="AB_hydrolase_1"/>
</dbReference>
<evidence type="ECO:0000259" key="3">
    <source>
        <dbReference type="Pfam" id="PF00561"/>
    </source>
</evidence>
<evidence type="ECO:0000313" key="4">
    <source>
        <dbReference type="EMBL" id="EFX06688.1"/>
    </source>
</evidence>
<sequence length="332" mass="36994">MDGFQTKTLVTRRSLRYTYYVSPSRDADRKHPALLFVHGFPDSAHLWSDVLAALADRPNKMIVPDCLGYAGTDKPIDTSLYAYDGQADDLADILAAEGEREHETVIIGHDWGSALVQRTSLRHRALFRAVVLLNTGYMVPSAEPFDLQTVNALTEQAFGYPQFSYWELFTAPDGASVIDSHLDRMWMVLHGDVDDWMRKMFCTPGAMRAFLLGSDDVPLRPYAQEPSRKDRFLAQFRADGFASALQMYKATVENLQRPSDIALAAGNLAIDVPLLFVMCTQDAVCRPEVMSPAKAAGLVPLLQEVTIESAHWSPMEKPGEIATHIRAFVDNL</sequence>
<dbReference type="STRING" id="655863.F0X7A7"/>
<dbReference type="InParanoid" id="F0X7A7"/>
<dbReference type="eggNOG" id="KOG4178">
    <property type="taxonomic scope" value="Eukaryota"/>
</dbReference>
<evidence type="ECO:0000313" key="5">
    <source>
        <dbReference type="Proteomes" id="UP000007796"/>
    </source>
</evidence>
<feature type="domain" description="AB hydrolase-1" evidence="3">
    <location>
        <begin position="32"/>
        <end position="143"/>
    </location>
</feature>
<dbReference type="InterPro" id="IPR029058">
    <property type="entry name" value="AB_hydrolase_fold"/>
</dbReference>
<name>F0X7A7_GROCL</name>
<accession>F0X7A7</accession>
<dbReference type="Pfam" id="PF00561">
    <property type="entry name" value="Abhydrolase_1"/>
    <property type="match status" value="1"/>
</dbReference>
<dbReference type="Gene3D" id="3.40.50.1820">
    <property type="entry name" value="alpha/beta hydrolase"/>
    <property type="match status" value="1"/>
</dbReference>
<keyword evidence="1 4" id="KW-0378">Hydrolase</keyword>
<dbReference type="PANTHER" id="PTHR43329">
    <property type="entry name" value="EPOXIDE HYDROLASE"/>
    <property type="match status" value="1"/>
</dbReference>
<dbReference type="OrthoDB" id="408373at2759"/>
<dbReference type="PRINTS" id="PR00412">
    <property type="entry name" value="EPOXHYDRLASE"/>
</dbReference>
<dbReference type="InterPro" id="IPR000639">
    <property type="entry name" value="Epox_hydrolase-like"/>
</dbReference>
<dbReference type="GO" id="GO:0016787">
    <property type="term" value="F:hydrolase activity"/>
    <property type="evidence" value="ECO:0007669"/>
    <property type="project" value="UniProtKB-KW"/>
</dbReference>
<dbReference type="Proteomes" id="UP000007796">
    <property type="component" value="Unassembled WGS sequence"/>
</dbReference>
<proteinExistence type="inferred from homology"/>
<dbReference type="SUPFAM" id="SSF53474">
    <property type="entry name" value="alpha/beta-Hydrolases"/>
    <property type="match status" value="1"/>
</dbReference>
<dbReference type="RefSeq" id="XP_014176170.1">
    <property type="nucleotide sequence ID" value="XM_014320695.1"/>
</dbReference>
<dbReference type="EMBL" id="GL629729">
    <property type="protein sequence ID" value="EFX06688.1"/>
    <property type="molecule type" value="Genomic_DNA"/>
</dbReference>
<reference evidence="4 5" key="1">
    <citation type="journal article" date="2011" name="Proc. Natl. Acad. Sci. U.S.A.">
        <title>Genome and transcriptome analyses of the mountain pine beetle-fungal symbiont Grosmannia clavigera, a lodgepole pine pathogen.</title>
        <authorList>
            <person name="DiGuistini S."/>
            <person name="Wang Y."/>
            <person name="Liao N.Y."/>
            <person name="Taylor G."/>
            <person name="Tanguay P."/>
            <person name="Feau N."/>
            <person name="Henrissat B."/>
            <person name="Chan S.K."/>
            <person name="Hesse-Orce U."/>
            <person name="Alamouti S.M."/>
            <person name="Tsui C.K.M."/>
            <person name="Docking R.T."/>
            <person name="Levasseur A."/>
            <person name="Haridas S."/>
            <person name="Robertson G."/>
            <person name="Birol I."/>
            <person name="Holt R.A."/>
            <person name="Marra M.A."/>
            <person name="Hamelin R.C."/>
            <person name="Hirst M."/>
            <person name="Jones S.J.M."/>
            <person name="Bohlmann J."/>
            <person name="Breuil C."/>
        </authorList>
    </citation>
    <scope>NUCLEOTIDE SEQUENCE [LARGE SCALE GENOMIC DNA]</scope>
    <source>
        <strain evidence="5">kw1407 / UAMH 11150</strain>
    </source>
</reference>
<organism evidence="5">
    <name type="scientific">Grosmannia clavigera (strain kw1407 / UAMH 11150)</name>
    <name type="common">Blue stain fungus</name>
    <name type="synonym">Graphiocladiella clavigera</name>
    <dbReference type="NCBI Taxonomy" id="655863"/>
    <lineage>
        <taxon>Eukaryota</taxon>
        <taxon>Fungi</taxon>
        <taxon>Dikarya</taxon>
        <taxon>Ascomycota</taxon>
        <taxon>Pezizomycotina</taxon>
        <taxon>Sordariomycetes</taxon>
        <taxon>Sordariomycetidae</taxon>
        <taxon>Ophiostomatales</taxon>
        <taxon>Ophiostomataceae</taxon>
        <taxon>Leptographium</taxon>
    </lineage>
</organism>
<evidence type="ECO:0000256" key="2">
    <source>
        <dbReference type="ARBA" id="ARBA00038334"/>
    </source>
</evidence>
<dbReference type="HOGENOM" id="CLU_020336_7_0_1"/>
<dbReference type="GeneID" id="25980506"/>
<protein>
    <submittedName>
        <fullName evidence="4">Epoxide hydrolase</fullName>
    </submittedName>
</protein>